<dbReference type="Proteomes" id="UP001057877">
    <property type="component" value="Chromosome"/>
</dbReference>
<name>A0ABY5S2D8_9BACL</name>
<keyword evidence="3" id="KW-0489">Methyltransferase</keyword>
<proteinExistence type="predicted"/>
<feature type="domain" description="Methyltransferase" evidence="2">
    <location>
        <begin position="50"/>
        <end position="144"/>
    </location>
</feature>
<dbReference type="GO" id="GO:0008168">
    <property type="term" value="F:methyltransferase activity"/>
    <property type="evidence" value="ECO:0007669"/>
    <property type="project" value="UniProtKB-KW"/>
</dbReference>
<dbReference type="InterPro" id="IPR029063">
    <property type="entry name" value="SAM-dependent_MTases_sf"/>
</dbReference>
<dbReference type="GO" id="GO:0032259">
    <property type="term" value="P:methylation"/>
    <property type="evidence" value="ECO:0007669"/>
    <property type="project" value="UniProtKB-KW"/>
</dbReference>
<keyword evidence="1" id="KW-0808">Transferase</keyword>
<keyword evidence="4" id="KW-1185">Reference proteome</keyword>
<dbReference type="InterPro" id="IPR041698">
    <property type="entry name" value="Methyltransf_25"/>
</dbReference>
<protein>
    <submittedName>
        <fullName evidence="3">Class I SAM-dependent methyltransferase</fullName>
    </submittedName>
</protein>
<dbReference type="RefSeq" id="WP_258383698.1">
    <property type="nucleotide sequence ID" value="NZ_CP091430.1"/>
</dbReference>
<dbReference type="Gene3D" id="3.40.50.150">
    <property type="entry name" value="Vaccinia Virus protein VP39"/>
    <property type="match status" value="1"/>
</dbReference>
<sequence length="253" mass="28722">MNAETLTLNKNSWDEAAPRFFGRTALPEYGPLAPLEDELNLMGDVTGLNVLELGCGSGHSLQYMERRGARGLWGIDLSRKQIETASELLASSGARARLFESPMEQDPGLPHNYFDLVYSIFALGWTTNIDRTFANVNAYLKEGGLFIFSWEHPFYNRAKFTDNGLILNKSYHEEGPYDHEAWHTPAIMQQFKVSTYINALIKHGFVIDNVVEEVRLPEDGTETHANRWYSYDKARFLPTTLIIKSHKKSNSVT</sequence>
<gene>
    <name evidence="3" type="ORF">L1F29_19265</name>
</gene>
<dbReference type="EMBL" id="CP091430">
    <property type="protein sequence ID" value="UVI27608.1"/>
    <property type="molecule type" value="Genomic_DNA"/>
</dbReference>
<organism evidence="3 4">
    <name type="scientific">Paenibacillus spongiae</name>
    <dbReference type="NCBI Taxonomy" id="2909671"/>
    <lineage>
        <taxon>Bacteria</taxon>
        <taxon>Bacillati</taxon>
        <taxon>Bacillota</taxon>
        <taxon>Bacilli</taxon>
        <taxon>Bacillales</taxon>
        <taxon>Paenibacillaceae</taxon>
        <taxon>Paenibacillus</taxon>
    </lineage>
</organism>
<evidence type="ECO:0000256" key="1">
    <source>
        <dbReference type="ARBA" id="ARBA00022679"/>
    </source>
</evidence>
<evidence type="ECO:0000313" key="3">
    <source>
        <dbReference type="EMBL" id="UVI27608.1"/>
    </source>
</evidence>
<dbReference type="SUPFAM" id="SSF53335">
    <property type="entry name" value="S-adenosyl-L-methionine-dependent methyltransferases"/>
    <property type="match status" value="1"/>
</dbReference>
<dbReference type="PANTHER" id="PTHR43861">
    <property type="entry name" value="TRANS-ACONITATE 2-METHYLTRANSFERASE-RELATED"/>
    <property type="match status" value="1"/>
</dbReference>
<accession>A0ABY5S2D8</accession>
<dbReference type="Pfam" id="PF13649">
    <property type="entry name" value="Methyltransf_25"/>
    <property type="match status" value="1"/>
</dbReference>
<evidence type="ECO:0000313" key="4">
    <source>
        <dbReference type="Proteomes" id="UP001057877"/>
    </source>
</evidence>
<evidence type="ECO:0000259" key="2">
    <source>
        <dbReference type="Pfam" id="PF13649"/>
    </source>
</evidence>
<reference evidence="3" key="1">
    <citation type="submission" date="2022-01" db="EMBL/GenBank/DDBJ databases">
        <title>Paenibacillus spongiae sp. nov., isolated from marine sponge.</title>
        <authorList>
            <person name="Li Z."/>
            <person name="Zhang M."/>
        </authorList>
    </citation>
    <scope>NUCLEOTIDE SEQUENCE</scope>
    <source>
        <strain evidence="3">PHS-Z3</strain>
    </source>
</reference>
<dbReference type="CDD" id="cd02440">
    <property type="entry name" value="AdoMet_MTases"/>
    <property type="match status" value="1"/>
</dbReference>